<keyword evidence="1" id="KW-0732">Signal</keyword>
<feature type="signal peptide" evidence="1">
    <location>
        <begin position="1"/>
        <end position="19"/>
    </location>
</feature>
<reference evidence="2" key="1">
    <citation type="journal article" date="2020" name="Stud. Mycol.">
        <title>101 Dothideomycetes genomes: a test case for predicting lifestyles and emergence of pathogens.</title>
        <authorList>
            <person name="Haridas S."/>
            <person name="Albert R."/>
            <person name="Binder M."/>
            <person name="Bloem J."/>
            <person name="Labutti K."/>
            <person name="Salamov A."/>
            <person name="Andreopoulos B."/>
            <person name="Baker S."/>
            <person name="Barry K."/>
            <person name="Bills G."/>
            <person name="Bluhm B."/>
            <person name="Cannon C."/>
            <person name="Castanera R."/>
            <person name="Culley D."/>
            <person name="Daum C."/>
            <person name="Ezra D."/>
            <person name="Gonzalez J."/>
            <person name="Henrissat B."/>
            <person name="Kuo A."/>
            <person name="Liang C."/>
            <person name="Lipzen A."/>
            <person name="Lutzoni F."/>
            <person name="Magnuson J."/>
            <person name="Mondo S."/>
            <person name="Nolan M."/>
            <person name="Ohm R."/>
            <person name="Pangilinan J."/>
            <person name="Park H.-J."/>
            <person name="Ramirez L."/>
            <person name="Alfaro M."/>
            <person name="Sun H."/>
            <person name="Tritt A."/>
            <person name="Yoshinaga Y."/>
            <person name="Zwiers L.-H."/>
            <person name="Turgeon B."/>
            <person name="Goodwin S."/>
            <person name="Spatafora J."/>
            <person name="Crous P."/>
            <person name="Grigoriev I."/>
        </authorList>
    </citation>
    <scope>NUCLEOTIDE SEQUENCE</scope>
    <source>
        <strain evidence="2">CBS 113818</strain>
    </source>
</reference>
<dbReference type="Proteomes" id="UP000799424">
    <property type="component" value="Unassembled WGS sequence"/>
</dbReference>
<protein>
    <submittedName>
        <fullName evidence="2">Uncharacterized protein</fullName>
    </submittedName>
</protein>
<name>A0A6A6ZLD6_9PLEO</name>
<gene>
    <name evidence="2" type="ORF">CC86DRAFT_373160</name>
</gene>
<keyword evidence="3" id="KW-1185">Reference proteome</keyword>
<evidence type="ECO:0000256" key="1">
    <source>
        <dbReference type="SAM" id="SignalP"/>
    </source>
</evidence>
<organism evidence="2 3">
    <name type="scientific">Ophiobolus disseminans</name>
    <dbReference type="NCBI Taxonomy" id="1469910"/>
    <lineage>
        <taxon>Eukaryota</taxon>
        <taxon>Fungi</taxon>
        <taxon>Dikarya</taxon>
        <taxon>Ascomycota</taxon>
        <taxon>Pezizomycotina</taxon>
        <taxon>Dothideomycetes</taxon>
        <taxon>Pleosporomycetidae</taxon>
        <taxon>Pleosporales</taxon>
        <taxon>Pleosporineae</taxon>
        <taxon>Phaeosphaeriaceae</taxon>
        <taxon>Ophiobolus</taxon>
    </lineage>
</organism>
<feature type="chain" id="PRO_5025383762" evidence="1">
    <location>
        <begin position="20"/>
        <end position="378"/>
    </location>
</feature>
<evidence type="ECO:0000313" key="2">
    <source>
        <dbReference type="EMBL" id="KAF2821921.1"/>
    </source>
</evidence>
<dbReference type="AlphaFoldDB" id="A0A6A6ZLD6"/>
<accession>A0A6A6ZLD6</accession>
<evidence type="ECO:0000313" key="3">
    <source>
        <dbReference type="Proteomes" id="UP000799424"/>
    </source>
</evidence>
<sequence>MKFLHSASVVALLLELSYALPQDLEGTSMARPLLKKRVQDCGTWRMKCKNAAGACNNACYYINCINGKNNKFAWGPSPVDNRVHSGCTTTASSLCKSPPFSMRSWDQSNDAKPMDCDEFPMNAFKQQAYKDGTHRNSLRCINNGENRSGGSQFGQFQRGIGDWKPDGKFGKDRTCKGAMGPDDTFSVDFVIDGDDGIEKAKQRDLIPYCLPNPNCANDGFQFHMSKLDISETKAGRMSNPYNYKRDNHYAVDGAGDIRLYRISILRRSSKTFDVTVYERNGKDELIEKKKKTESPEYGKWFQLDDAFPKQSLAIRSNGAPGTELNFNVGHKGGLNFNQGDFVWKSGDTGIAGAYCEVGGVNRVGIETQTINCDVPVLA</sequence>
<proteinExistence type="predicted"/>
<dbReference type="OrthoDB" id="3790329at2759"/>
<dbReference type="EMBL" id="MU006235">
    <property type="protein sequence ID" value="KAF2821921.1"/>
    <property type="molecule type" value="Genomic_DNA"/>
</dbReference>